<evidence type="ECO:0000259" key="17">
    <source>
        <dbReference type="SMART" id="SM01329"/>
    </source>
</evidence>
<sequence length="354" mass="38915">MNYKIALLKGDGIGPEIVDEAVKVLDKIGEKFGHKFEYTQGYLGGESIDKYGIPYSKETAKICKESDSILLGSVGGPKWDNVEPDKRPEKGLLAIRKDLGVYTNLRPAVLFKQLKSASPLKDEIIGEGLDVMIVRELTGGIYFGPREYSDEKAVDTLPYTKGEIERIAKKAFEIAKLRGKKITSVDKHNVLDTSKLWRKTVNELAKNYPEVEVSHMYVDNAAMQLIANPRQFDVILTDNMFGDILSDEASMLTGSLGMLPSASLGDGKVGLYEPSHGSAPDIAGQNIANPIATILSAAMMLRYAFNLTKEADAIEKAIAEVLEDGFRTADIYTDGLKKVGTKEMGNEIVKRIQF</sequence>
<evidence type="ECO:0000313" key="18">
    <source>
        <dbReference type="EMBL" id="XDU66172.1"/>
    </source>
</evidence>
<dbReference type="NCBIfam" id="TIGR00169">
    <property type="entry name" value="leuB"/>
    <property type="match status" value="1"/>
</dbReference>
<feature type="binding site" evidence="15">
    <location>
        <position position="219"/>
    </location>
    <ligand>
        <name>substrate</name>
    </ligand>
</feature>
<evidence type="ECO:0000256" key="16">
    <source>
        <dbReference type="RuleBase" id="RU004445"/>
    </source>
</evidence>
<dbReference type="PANTHER" id="PTHR42979">
    <property type="entry name" value="3-ISOPROPYLMALATE DEHYDROGENASE"/>
    <property type="match status" value="1"/>
</dbReference>
<dbReference type="InterPro" id="IPR004429">
    <property type="entry name" value="Isopropylmalate_DH"/>
</dbReference>
<dbReference type="GO" id="GO:0005829">
    <property type="term" value="C:cytosol"/>
    <property type="evidence" value="ECO:0007669"/>
    <property type="project" value="TreeGrafter"/>
</dbReference>
<dbReference type="PANTHER" id="PTHR42979:SF1">
    <property type="entry name" value="3-ISOPROPYLMALATE DEHYDROGENASE"/>
    <property type="match status" value="1"/>
</dbReference>
<feature type="binding site" evidence="15">
    <location>
        <begin position="277"/>
        <end position="289"/>
    </location>
    <ligand>
        <name>NAD(+)</name>
        <dbReference type="ChEBI" id="CHEBI:57540"/>
    </ligand>
</feature>
<dbReference type="EC" id="1.1.1.85" evidence="15"/>
<evidence type="ECO:0000256" key="6">
    <source>
        <dbReference type="ARBA" id="ARBA00011738"/>
    </source>
</evidence>
<dbReference type="HAMAP" id="MF_01033">
    <property type="entry name" value="LeuB_type1"/>
    <property type="match status" value="1"/>
</dbReference>
<reference evidence="18" key="1">
    <citation type="submission" date="2024-07" db="EMBL/GenBank/DDBJ databases">
        <authorList>
            <person name="Li X.-J."/>
            <person name="Wang X."/>
        </authorList>
    </citation>
    <scope>NUCLEOTIDE SEQUENCE</scope>
    <source>
        <strain evidence="18">HSP-334</strain>
    </source>
</reference>
<feature type="binding site" evidence="15">
    <location>
        <position position="243"/>
    </location>
    <ligand>
        <name>Mg(2+)</name>
        <dbReference type="ChEBI" id="CHEBI:18420"/>
    </ligand>
</feature>
<feature type="site" description="Important for catalysis" evidence="15">
    <location>
        <position position="187"/>
    </location>
</feature>
<keyword evidence="8 15" id="KW-0963">Cytoplasm</keyword>
<feature type="domain" description="Isopropylmalate dehydrogenase-like" evidence="17">
    <location>
        <begin position="4"/>
        <end position="348"/>
    </location>
</feature>
<accession>A0AB39VEK9</accession>
<keyword evidence="10 15" id="KW-0479">Metal-binding</keyword>
<dbReference type="PROSITE" id="PS00470">
    <property type="entry name" value="IDH_IMDH"/>
    <property type="match status" value="1"/>
</dbReference>
<feature type="binding site" evidence="15">
    <location>
        <position position="106"/>
    </location>
    <ligand>
        <name>substrate</name>
    </ligand>
</feature>
<feature type="binding site" evidence="15">
    <location>
        <position position="96"/>
    </location>
    <ligand>
        <name>substrate</name>
    </ligand>
</feature>
<comment type="subunit">
    <text evidence="6 15 16">Homodimer.</text>
</comment>
<keyword evidence="14 15" id="KW-0100">Branched-chain amino acid biosynthesis</keyword>
<dbReference type="GO" id="GO:0003862">
    <property type="term" value="F:3-isopropylmalate dehydrogenase activity"/>
    <property type="evidence" value="ECO:0007669"/>
    <property type="project" value="UniProtKB-UniRule"/>
</dbReference>
<comment type="subcellular location">
    <subcellularLocation>
        <location evidence="3 15">Cytoplasm</location>
    </subcellularLocation>
</comment>
<evidence type="ECO:0000256" key="3">
    <source>
        <dbReference type="ARBA" id="ARBA00004496"/>
    </source>
</evidence>
<evidence type="ECO:0000256" key="1">
    <source>
        <dbReference type="ARBA" id="ARBA00000624"/>
    </source>
</evidence>
<dbReference type="SMART" id="SM01329">
    <property type="entry name" value="Iso_dh"/>
    <property type="match status" value="1"/>
</dbReference>
<comment type="similarity">
    <text evidence="5 15">Belongs to the isocitrate and isopropylmalate dehydrogenases family. LeuB type 1 subfamily.</text>
</comment>
<keyword evidence="7 15" id="KW-0432">Leucine biosynthesis</keyword>
<feature type="binding site" evidence="15">
    <location>
        <position position="219"/>
    </location>
    <ligand>
        <name>Mg(2+)</name>
        <dbReference type="ChEBI" id="CHEBI:18420"/>
    </ligand>
</feature>
<comment type="pathway">
    <text evidence="4 15 16">Amino-acid biosynthesis; L-leucine biosynthesis; L-leucine from 3-methyl-2-oxobutanoate: step 3/4.</text>
</comment>
<dbReference type="AlphaFoldDB" id="A0AB39VEK9"/>
<feature type="binding site" evidence="15">
    <location>
        <begin position="76"/>
        <end position="89"/>
    </location>
    <ligand>
        <name>NAD(+)</name>
        <dbReference type="ChEBI" id="CHEBI:57540"/>
    </ligand>
</feature>
<dbReference type="EMBL" id="CP165644">
    <property type="protein sequence ID" value="XDU66172.1"/>
    <property type="molecule type" value="Genomic_DNA"/>
</dbReference>
<dbReference type="InterPro" id="IPR024084">
    <property type="entry name" value="IsoPropMal-DH-like_dom"/>
</dbReference>
<evidence type="ECO:0000256" key="14">
    <source>
        <dbReference type="ARBA" id="ARBA00023304"/>
    </source>
</evidence>
<evidence type="ECO:0000256" key="13">
    <source>
        <dbReference type="ARBA" id="ARBA00023027"/>
    </source>
</evidence>
<dbReference type="SUPFAM" id="SSF53659">
    <property type="entry name" value="Isocitrate/Isopropylmalate dehydrogenase-like"/>
    <property type="match status" value="1"/>
</dbReference>
<comment type="cofactor">
    <cofactor evidence="2">
        <name>Mn(2+)</name>
        <dbReference type="ChEBI" id="CHEBI:29035"/>
    </cofactor>
</comment>
<comment type="function">
    <text evidence="15 16">Catalyzes the oxidation of 3-carboxy-2-hydroxy-4-methylpentanoate (3-isopropylmalate) to 3-carboxy-4-methyl-2-oxopentanoate. The product decarboxylates to 4-methyl-2 oxopentanoate.</text>
</comment>
<protein>
    <recommendedName>
        <fullName evidence="15">3-isopropylmalate dehydrogenase</fullName>
        <ecNumber evidence="15">1.1.1.85</ecNumber>
    </recommendedName>
    <alternativeName>
        <fullName evidence="15">3-IPM-DH</fullName>
    </alternativeName>
    <alternativeName>
        <fullName evidence="15">Beta-IPM dehydrogenase</fullName>
        <shortName evidence="15">IMDH</shortName>
    </alternativeName>
</protein>
<name>A0AB39VEK9_9FUSO</name>
<feature type="site" description="Important for catalysis" evidence="15">
    <location>
        <position position="142"/>
    </location>
</feature>
<comment type="cofactor">
    <cofactor evidence="15 16">
        <name>Mg(2+)</name>
        <dbReference type="ChEBI" id="CHEBI:18420"/>
    </cofactor>
    <cofactor evidence="15 16">
        <name>Mn(2+)</name>
        <dbReference type="ChEBI" id="CHEBI:29035"/>
    </cofactor>
    <text evidence="15 16">Binds 1 Mg(2+) or Mn(2+) ion per subunit.</text>
</comment>
<comment type="catalytic activity">
    <reaction evidence="1 15 16">
        <text>(2R,3S)-3-isopropylmalate + NAD(+) = 4-methyl-2-oxopentanoate + CO2 + NADH</text>
        <dbReference type="Rhea" id="RHEA:32271"/>
        <dbReference type="ChEBI" id="CHEBI:16526"/>
        <dbReference type="ChEBI" id="CHEBI:17865"/>
        <dbReference type="ChEBI" id="CHEBI:35121"/>
        <dbReference type="ChEBI" id="CHEBI:57540"/>
        <dbReference type="ChEBI" id="CHEBI:57945"/>
        <dbReference type="EC" id="1.1.1.85"/>
    </reaction>
</comment>
<evidence type="ECO:0000256" key="5">
    <source>
        <dbReference type="ARBA" id="ARBA00008319"/>
    </source>
</evidence>
<dbReference type="GO" id="GO:0051287">
    <property type="term" value="F:NAD binding"/>
    <property type="evidence" value="ECO:0007669"/>
    <property type="project" value="InterPro"/>
</dbReference>
<evidence type="ECO:0000256" key="10">
    <source>
        <dbReference type="ARBA" id="ARBA00022723"/>
    </source>
</evidence>
<keyword evidence="11 15" id="KW-0460">Magnesium</keyword>
<evidence type="ECO:0000256" key="4">
    <source>
        <dbReference type="ARBA" id="ARBA00004762"/>
    </source>
</evidence>
<feature type="binding site" evidence="15">
    <location>
        <position position="247"/>
    </location>
    <ligand>
        <name>Mg(2+)</name>
        <dbReference type="ChEBI" id="CHEBI:18420"/>
    </ligand>
</feature>
<dbReference type="FunFam" id="3.40.718.10:FF:000028">
    <property type="entry name" value="3-isopropylmalate dehydrogenase"/>
    <property type="match status" value="1"/>
</dbReference>
<dbReference type="Pfam" id="PF00180">
    <property type="entry name" value="Iso_dh"/>
    <property type="match status" value="1"/>
</dbReference>
<evidence type="ECO:0000256" key="15">
    <source>
        <dbReference type="HAMAP-Rule" id="MF_01033"/>
    </source>
</evidence>
<gene>
    <name evidence="15 18" type="primary">leuB</name>
    <name evidence="18" type="ORF">AB8B22_07010</name>
</gene>
<evidence type="ECO:0000256" key="8">
    <source>
        <dbReference type="ARBA" id="ARBA00022490"/>
    </source>
</evidence>
<keyword evidence="15" id="KW-0464">Manganese</keyword>
<feature type="binding site" evidence="15">
    <location>
        <position position="135"/>
    </location>
    <ligand>
        <name>substrate</name>
    </ligand>
</feature>
<dbReference type="KEGG" id="lrug:AB8B22_07010"/>
<dbReference type="Gene3D" id="3.40.718.10">
    <property type="entry name" value="Isopropylmalate Dehydrogenase"/>
    <property type="match status" value="1"/>
</dbReference>
<evidence type="ECO:0000256" key="11">
    <source>
        <dbReference type="ARBA" id="ARBA00022842"/>
    </source>
</evidence>
<evidence type="ECO:0000256" key="2">
    <source>
        <dbReference type="ARBA" id="ARBA00001936"/>
    </source>
</evidence>
<dbReference type="InterPro" id="IPR019818">
    <property type="entry name" value="IsoCit/isopropylmalate_DH_CS"/>
</dbReference>
<dbReference type="GO" id="GO:0000287">
    <property type="term" value="F:magnesium ion binding"/>
    <property type="evidence" value="ECO:0007669"/>
    <property type="project" value="InterPro"/>
</dbReference>
<proteinExistence type="inferred from homology"/>
<evidence type="ECO:0000256" key="9">
    <source>
        <dbReference type="ARBA" id="ARBA00022605"/>
    </source>
</evidence>
<dbReference type="RefSeq" id="WP_369710573.1">
    <property type="nucleotide sequence ID" value="NZ_CP165644.1"/>
</dbReference>
<keyword evidence="13 15" id="KW-0520">NAD</keyword>
<organism evidence="18">
    <name type="scientific">Leptotrichia rugosa</name>
    <dbReference type="NCBI Taxonomy" id="3239302"/>
    <lineage>
        <taxon>Bacteria</taxon>
        <taxon>Fusobacteriati</taxon>
        <taxon>Fusobacteriota</taxon>
        <taxon>Fusobacteriia</taxon>
        <taxon>Fusobacteriales</taxon>
        <taxon>Leptotrichiaceae</taxon>
        <taxon>Leptotrichia</taxon>
    </lineage>
</organism>
<keyword evidence="9 15" id="KW-0028">Amino-acid biosynthesis</keyword>
<evidence type="ECO:0000256" key="7">
    <source>
        <dbReference type="ARBA" id="ARBA00022430"/>
    </source>
</evidence>
<keyword evidence="12 15" id="KW-0560">Oxidoreductase</keyword>
<dbReference type="GO" id="GO:0009098">
    <property type="term" value="P:L-leucine biosynthetic process"/>
    <property type="evidence" value="ECO:0007669"/>
    <property type="project" value="UniProtKB-UniRule"/>
</dbReference>
<evidence type="ECO:0000256" key="12">
    <source>
        <dbReference type="ARBA" id="ARBA00023002"/>
    </source>
</evidence>